<dbReference type="InterPro" id="IPR001509">
    <property type="entry name" value="Epimerase_deHydtase"/>
</dbReference>
<evidence type="ECO:0000259" key="2">
    <source>
        <dbReference type="Pfam" id="PF01370"/>
    </source>
</evidence>
<accession>W4QIF9</accession>
<dbReference type="Proteomes" id="UP000018895">
    <property type="component" value="Unassembled WGS sequence"/>
</dbReference>
<protein>
    <submittedName>
        <fullName evidence="4">Cell division inhibitor</fullName>
    </submittedName>
</protein>
<evidence type="ECO:0000256" key="1">
    <source>
        <dbReference type="ARBA" id="ARBA00009353"/>
    </source>
</evidence>
<dbReference type="Pfam" id="PF08338">
    <property type="entry name" value="DUF1731"/>
    <property type="match status" value="1"/>
</dbReference>
<sequence>MNIAIAGGSGLIGSALTEHLTKQGHTVYILTRDATNKPVKEKVHYVEWLHDKATPEKELQGVKAIINLAGESIGSGRWTEERKQAILNSRIESTRAVIDLIKQLTPTLRVLVNASAIGYYGHSTSKTFSEDSEPVDDSFLTKVVNSWETEAAKARDFGVRVAFCRLGIVLDKKEGALPKMLLPYKLFAGGNLGTGEQWMSWVHMDDVVRLFSLAIENSAIIGPLNVTAPNPVQMKEFGQTLASILNRPHWFPTPTFLLKVVLGEMSTLVLDGQKVLPKKSADFDYTFQYATLEPALTDTLKGKN</sequence>
<organism evidence="4 5">
    <name type="scientific">Halalkalibacter hemicellulosilyticusJCM 9152</name>
    <dbReference type="NCBI Taxonomy" id="1236971"/>
    <lineage>
        <taxon>Bacteria</taxon>
        <taxon>Bacillati</taxon>
        <taxon>Bacillota</taxon>
        <taxon>Bacilli</taxon>
        <taxon>Bacillales</taxon>
        <taxon>Bacillaceae</taxon>
        <taxon>Halalkalibacter</taxon>
    </lineage>
</organism>
<evidence type="ECO:0000313" key="5">
    <source>
        <dbReference type="Proteomes" id="UP000018895"/>
    </source>
</evidence>
<dbReference type="InterPro" id="IPR013549">
    <property type="entry name" value="DUF1731"/>
</dbReference>
<dbReference type="CDD" id="cd05242">
    <property type="entry name" value="SDR_a8"/>
    <property type="match status" value="1"/>
</dbReference>
<dbReference type="STRING" id="1236971.JCM9152_2574"/>
<gene>
    <name evidence="4" type="ORF">JCM9152_2574</name>
</gene>
<reference evidence="4" key="1">
    <citation type="journal article" date="2014" name="Genome Announc.">
        <title>Draft Genome Sequences of Three Alkaliphilic Bacillus Strains, Bacillus wakoensis JCM 9140T, Bacillus akibai JCM 9157T, and Bacillus hemicellulosilyticus JCM 9152T.</title>
        <authorList>
            <person name="Yuki M."/>
            <person name="Oshima K."/>
            <person name="Suda W."/>
            <person name="Oshida Y."/>
            <person name="Kitamura K."/>
            <person name="Iida T."/>
            <person name="Hattori M."/>
            <person name="Ohkuma M."/>
        </authorList>
    </citation>
    <scope>NUCLEOTIDE SEQUENCE [LARGE SCALE GENOMIC DNA]</scope>
    <source>
        <strain evidence="4">JCM 9152</strain>
    </source>
</reference>
<keyword evidence="4" id="KW-0131">Cell cycle</keyword>
<dbReference type="PANTHER" id="PTHR11092:SF0">
    <property type="entry name" value="EPIMERASE FAMILY PROTEIN SDR39U1"/>
    <property type="match status" value="1"/>
</dbReference>
<dbReference type="Gene3D" id="3.40.50.720">
    <property type="entry name" value="NAD(P)-binding Rossmann-like Domain"/>
    <property type="match status" value="1"/>
</dbReference>
<name>W4QIF9_9BACI</name>
<evidence type="ECO:0000313" key="4">
    <source>
        <dbReference type="EMBL" id="GAE31129.1"/>
    </source>
</evidence>
<keyword evidence="4" id="KW-0132">Cell division</keyword>
<dbReference type="EMBL" id="BAUU01000016">
    <property type="protein sequence ID" value="GAE31129.1"/>
    <property type="molecule type" value="Genomic_DNA"/>
</dbReference>
<dbReference type="GO" id="GO:0051301">
    <property type="term" value="P:cell division"/>
    <property type="evidence" value="ECO:0007669"/>
    <property type="project" value="UniProtKB-KW"/>
</dbReference>
<dbReference type="SUPFAM" id="SSF51735">
    <property type="entry name" value="NAD(P)-binding Rossmann-fold domains"/>
    <property type="match status" value="1"/>
</dbReference>
<dbReference type="NCBIfam" id="TIGR01777">
    <property type="entry name" value="yfcH"/>
    <property type="match status" value="1"/>
</dbReference>
<feature type="domain" description="DUF1731" evidence="3">
    <location>
        <begin position="253"/>
        <end position="298"/>
    </location>
</feature>
<dbReference type="InterPro" id="IPR036291">
    <property type="entry name" value="NAD(P)-bd_dom_sf"/>
</dbReference>
<dbReference type="PANTHER" id="PTHR11092">
    <property type="entry name" value="SUGAR NUCLEOTIDE EPIMERASE RELATED"/>
    <property type="match status" value="1"/>
</dbReference>
<dbReference type="AlphaFoldDB" id="W4QIF9"/>
<feature type="domain" description="NAD-dependent epimerase/dehydratase" evidence="2">
    <location>
        <begin position="3"/>
        <end position="217"/>
    </location>
</feature>
<evidence type="ECO:0000259" key="3">
    <source>
        <dbReference type="Pfam" id="PF08338"/>
    </source>
</evidence>
<dbReference type="OrthoDB" id="9801773at2"/>
<proteinExistence type="inferred from homology"/>
<comment type="caution">
    <text evidence="4">The sequence shown here is derived from an EMBL/GenBank/DDBJ whole genome shotgun (WGS) entry which is preliminary data.</text>
</comment>
<comment type="similarity">
    <text evidence="1">Belongs to the NAD(P)-dependent epimerase/dehydratase family. SDR39U1 subfamily.</text>
</comment>
<dbReference type="RefSeq" id="WP_035344379.1">
    <property type="nucleotide sequence ID" value="NZ_BAUU01000016.1"/>
</dbReference>
<dbReference type="InterPro" id="IPR010099">
    <property type="entry name" value="SDR39U1"/>
</dbReference>
<dbReference type="Pfam" id="PF01370">
    <property type="entry name" value="Epimerase"/>
    <property type="match status" value="1"/>
</dbReference>
<keyword evidence="5" id="KW-1185">Reference proteome</keyword>